<evidence type="ECO:0000313" key="1">
    <source>
        <dbReference type="EMBL" id="MED6195240.1"/>
    </source>
</evidence>
<dbReference type="EMBL" id="JASCZI010211623">
    <property type="protein sequence ID" value="MED6195240.1"/>
    <property type="molecule type" value="Genomic_DNA"/>
</dbReference>
<keyword evidence="2" id="KW-1185">Reference proteome</keyword>
<protein>
    <submittedName>
        <fullName evidence="1">Uncharacterized protein</fullName>
    </submittedName>
</protein>
<reference evidence="1 2" key="1">
    <citation type="journal article" date="2023" name="Plants (Basel)">
        <title>Bridging the Gap: Combining Genomics and Transcriptomics Approaches to Understand Stylosanthes scabra, an Orphan Legume from the Brazilian Caatinga.</title>
        <authorList>
            <person name="Ferreira-Neto J.R.C."/>
            <person name="da Silva M.D."/>
            <person name="Binneck E."/>
            <person name="de Melo N.F."/>
            <person name="da Silva R.H."/>
            <person name="de Melo A.L.T.M."/>
            <person name="Pandolfi V."/>
            <person name="Bustamante F.O."/>
            <person name="Brasileiro-Vidal A.C."/>
            <person name="Benko-Iseppon A.M."/>
        </authorList>
    </citation>
    <scope>NUCLEOTIDE SEQUENCE [LARGE SCALE GENOMIC DNA]</scope>
    <source>
        <tissue evidence="1">Leaves</tissue>
    </source>
</reference>
<comment type="caution">
    <text evidence="1">The sequence shown here is derived from an EMBL/GenBank/DDBJ whole genome shotgun (WGS) entry which is preliminary data.</text>
</comment>
<sequence>MSQPLKKLCFPSERVNRFQEVHEAINRFRNTGSNNKEREACIKMIHLRLERRPFWKKGVLWNQATFFMTLFKNKNSYHNTQQPETQTIRDAGGVSLEANAWKFHENENSVRERKRKKKKQCYFSRFLQIGWIRNQED</sequence>
<evidence type="ECO:0000313" key="2">
    <source>
        <dbReference type="Proteomes" id="UP001341840"/>
    </source>
</evidence>
<organism evidence="1 2">
    <name type="scientific">Stylosanthes scabra</name>
    <dbReference type="NCBI Taxonomy" id="79078"/>
    <lineage>
        <taxon>Eukaryota</taxon>
        <taxon>Viridiplantae</taxon>
        <taxon>Streptophyta</taxon>
        <taxon>Embryophyta</taxon>
        <taxon>Tracheophyta</taxon>
        <taxon>Spermatophyta</taxon>
        <taxon>Magnoliopsida</taxon>
        <taxon>eudicotyledons</taxon>
        <taxon>Gunneridae</taxon>
        <taxon>Pentapetalae</taxon>
        <taxon>rosids</taxon>
        <taxon>fabids</taxon>
        <taxon>Fabales</taxon>
        <taxon>Fabaceae</taxon>
        <taxon>Papilionoideae</taxon>
        <taxon>50 kb inversion clade</taxon>
        <taxon>dalbergioids sensu lato</taxon>
        <taxon>Dalbergieae</taxon>
        <taxon>Pterocarpus clade</taxon>
        <taxon>Stylosanthes</taxon>
    </lineage>
</organism>
<accession>A0ABU6XB05</accession>
<gene>
    <name evidence="1" type="ORF">PIB30_036028</name>
</gene>
<dbReference type="Proteomes" id="UP001341840">
    <property type="component" value="Unassembled WGS sequence"/>
</dbReference>
<proteinExistence type="predicted"/>
<name>A0ABU6XB05_9FABA</name>